<dbReference type="EMBL" id="RSCE01000001">
    <property type="protein sequence ID" value="RSH87945.1"/>
    <property type="molecule type" value="Genomic_DNA"/>
</dbReference>
<comment type="caution">
    <text evidence="7">The sequence shown here is derived from an EMBL/GenBank/DDBJ whole genome shotgun (WGS) entry which is preliminary data.</text>
</comment>
<keyword evidence="5" id="KW-0408">Iron</keyword>
<accession>A0A427YAA0</accession>
<dbReference type="PANTHER" id="PTHR30468:SF31">
    <property type="entry name" value="ALPHA-KETOGLUTARATE-DEPENDENT SULFONATE DIOXYGENASE-RELATED"/>
    <property type="match status" value="1"/>
</dbReference>
<evidence type="ECO:0000256" key="1">
    <source>
        <dbReference type="ARBA" id="ARBA00005896"/>
    </source>
</evidence>
<evidence type="ECO:0000256" key="2">
    <source>
        <dbReference type="ARBA" id="ARBA00022723"/>
    </source>
</evidence>
<gene>
    <name evidence="7" type="ORF">EHS24_000467</name>
</gene>
<dbReference type="Proteomes" id="UP000279236">
    <property type="component" value="Unassembled WGS sequence"/>
</dbReference>
<dbReference type="PANTHER" id="PTHR30468">
    <property type="entry name" value="ALPHA-KETOGLUTARATE-DEPENDENT SULFONATE DIOXYGENASE"/>
    <property type="match status" value="1"/>
</dbReference>
<dbReference type="GO" id="GO:0046872">
    <property type="term" value="F:metal ion binding"/>
    <property type="evidence" value="ECO:0007669"/>
    <property type="project" value="UniProtKB-KW"/>
</dbReference>
<keyword evidence="3" id="KW-0223">Dioxygenase</keyword>
<organism evidence="7 8">
    <name type="scientific">Apiotrichum porosum</name>
    <dbReference type="NCBI Taxonomy" id="105984"/>
    <lineage>
        <taxon>Eukaryota</taxon>
        <taxon>Fungi</taxon>
        <taxon>Dikarya</taxon>
        <taxon>Basidiomycota</taxon>
        <taxon>Agaricomycotina</taxon>
        <taxon>Tremellomycetes</taxon>
        <taxon>Trichosporonales</taxon>
        <taxon>Trichosporonaceae</taxon>
        <taxon>Apiotrichum</taxon>
    </lineage>
</organism>
<dbReference type="GeneID" id="39585010"/>
<evidence type="ECO:0000313" key="8">
    <source>
        <dbReference type="Proteomes" id="UP000279236"/>
    </source>
</evidence>
<protein>
    <recommendedName>
        <fullName evidence="6">TauD/TfdA-like domain-containing protein</fullName>
    </recommendedName>
</protein>
<dbReference type="FunFam" id="3.60.130.10:FF:000007">
    <property type="entry name" value="Alpha-ketoglutarate-dependent taurine dioxygenase"/>
    <property type="match status" value="1"/>
</dbReference>
<evidence type="ECO:0000256" key="4">
    <source>
        <dbReference type="ARBA" id="ARBA00023002"/>
    </source>
</evidence>
<evidence type="ECO:0000259" key="6">
    <source>
        <dbReference type="Pfam" id="PF02668"/>
    </source>
</evidence>
<dbReference type="STRING" id="105984.A0A427YAA0"/>
<reference evidence="7 8" key="1">
    <citation type="submission" date="2018-11" db="EMBL/GenBank/DDBJ databases">
        <title>Genome sequence of Apiotrichum porosum DSM 27194.</title>
        <authorList>
            <person name="Aliyu H."/>
            <person name="Gorte O."/>
            <person name="Ochsenreither K."/>
        </authorList>
    </citation>
    <scope>NUCLEOTIDE SEQUENCE [LARGE SCALE GENOMIC DNA]</scope>
    <source>
        <strain evidence="7 8">DSM 27194</strain>
    </source>
</reference>
<evidence type="ECO:0000256" key="5">
    <source>
        <dbReference type="ARBA" id="ARBA00023004"/>
    </source>
</evidence>
<dbReference type="RefSeq" id="XP_028480153.1">
    <property type="nucleotide sequence ID" value="XM_028616296.1"/>
</dbReference>
<dbReference type="OrthoDB" id="10257314at2759"/>
<dbReference type="InterPro" id="IPR042098">
    <property type="entry name" value="TauD-like_sf"/>
</dbReference>
<dbReference type="GO" id="GO:0005737">
    <property type="term" value="C:cytoplasm"/>
    <property type="evidence" value="ECO:0007669"/>
    <property type="project" value="TreeGrafter"/>
</dbReference>
<dbReference type="Pfam" id="PF02668">
    <property type="entry name" value="TauD"/>
    <property type="match status" value="1"/>
</dbReference>
<dbReference type="InterPro" id="IPR003819">
    <property type="entry name" value="TauD/TfdA-like"/>
</dbReference>
<comment type="similarity">
    <text evidence="1">Belongs to the TfdA dioxygenase family.</text>
</comment>
<dbReference type="InterPro" id="IPR051323">
    <property type="entry name" value="AtsK-like"/>
</dbReference>
<evidence type="ECO:0000313" key="7">
    <source>
        <dbReference type="EMBL" id="RSH87945.1"/>
    </source>
</evidence>
<keyword evidence="4" id="KW-0560">Oxidoreductase</keyword>
<proteinExistence type="inferred from homology"/>
<dbReference type="SUPFAM" id="SSF51197">
    <property type="entry name" value="Clavaminate synthase-like"/>
    <property type="match status" value="1"/>
</dbReference>
<name>A0A427YAA0_9TREE</name>
<keyword evidence="2" id="KW-0479">Metal-binding</keyword>
<dbReference type="AlphaFoldDB" id="A0A427YAA0"/>
<dbReference type="GO" id="GO:0016706">
    <property type="term" value="F:2-oxoglutarate-dependent dioxygenase activity"/>
    <property type="evidence" value="ECO:0007669"/>
    <property type="project" value="TreeGrafter"/>
</dbReference>
<sequence>MPVATASKTQTQTQEPLKGTLKLQAATSATDEAKLVDPYNYVGEVLGAVDTDYPYAEFLPHNPPRTESGPALEPFEFVDRGHFADPGYARLRAFVEAHGGRIKDLGIAIGTVIEGDAKMEDLGKDELDDLALLIARRGVVYFRKQHTLTIEKQREIGAHFGPLHTHPTYAVPRRGDLDDVVVVYTDRNSRPDPYAFSRAELFHSDVTYEIQPPGPTILRLLTTPEVGNDTLWSSGTALYSSLSRYYQQYLESLSALHTGFNQAASRVGTITVPRREPIETVHPVVRVHPVTGHKAIFVNPGFVTRIIGVPKAESDNTLAFLRDGFAQQTDATVRWRWEAGDVALWDNRVTTHSATFDAYPSQRHGLRVTPLAERPLSVEQYEAQTGKKAIDYIEERYALLGISGPKSDEGKTLAGGFRD</sequence>
<evidence type="ECO:0000256" key="3">
    <source>
        <dbReference type="ARBA" id="ARBA00022964"/>
    </source>
</evidence>
<keyword evidence="8" id="KW-1185">Reference proteome</keyword>
<feature type="domain" description="TauD/TfdA-like" evidence="6">
    <location>
        <begin position="108"/>
        <end position="369"/>
    </location>
</feature>
<dbReference type="Gene3D" id="3.60.130.10">
    <property type="entry name" value="Clavaminate synthase-like"/>
    <property type="match status" value="1"/>
</dbReference>